<dbReference type="RefSeq" id="WP_203657449.1">
    <property type="nucleotide sequence ID" value="NZ_BAAAZM010000006.1"/>
</dbReference>
<reference evidence="1" key="1">
    <citation type="submission" date="2021-01" db="EMBL/GenBank/DDBJ databases">
        <title>Whole genome shotgun sequence of Actinocatenispora rupis NBRC 107355.</title>
        <authorList>
            <person name="Komaki H."/>
            <person name="Tamura T."/>
        </authorList>
    </citation>
    <scope>NUCLEOTIDE SEQUENCE</scope>
    <source>
        <strain evidence="1">NBRC 107355</strain>
    </source>
</reference>
<protein>
    <submittedName>
        <fullName evidence="1">UDP-2,4-diacetamido-2,4,6-trideoxy-beta-L-altropy ranose hydrolase</fullName>
    </submittedName>
</protein>
<organism evidence="1 2">
    <name type="scientific">Actinocatenispora rupis</name>
    <dbReference type="NCBI Taxonomy" id="519421"/>
    <lineage>
        <taxon>Bacteria</taxon>
        <taxon>Bacillati</taxon>
        <taxon>Actinomycetota</taxon>
        <taxon>Actinomycetes</taxon>
        <taxon>Micromonosporales</taxon>
        <taxon>Micromonosporaceae</taxon>
        <taxon>Actinocatenispora</taxon>
    </lineage>
</organism>
<dbReference type="AlphaFoldDB" id="A0A8J3IZ31"/>
<name>A0A8J3IZ31_9ACTN</name>
<proteinExistence type="predicted"/>
<evidence type="ECO:0000313" key="1">
    <source>
        <dbReference type="EMBL" id="GID11460.1"/>
    </source>
</evidence>
<dbReference type="Gene3D" id="3.40.50.11190">
    <property type="match status" value="1"/>
</dbReference>
<accession>A0A8J3IZ31</accession>
<keyword evidence="2" id="KW-1185">Reference proteome</keyword>
<comment type="caution">
    <text evidence="1">The sequence shown here is derived from an EMBL/GenBank/DDBJ whole genome shotgun (WGS) entry which is preliminary data.</text>
</comment>
<dbReference type="Proteomes" id="UP000612808">
    <property type="component" value="Unassembled WGS sequence"/>
</dbReference>
<evidence type="ECO:0000313" key="2">
    <source>
        <dbReference type="Proteomes" id="UP000612808"/>
    </source>
</evidence>
<sequence length="335" mass="34238">MTVALVADAGRVRGLGHVMRCLALAEQLAPRGLDPVFVADLADLPWAVARLAERDLTWVPPGDDPAGTVLGLAPAAAVLDSYHLPESVGHRLRAAGVPVLAIVDGDSRPHPADLYLDQNLGATPDALPGPGLAGLRYALHRADVVRHRPAAPRTDDATPPRVLAFFGGTDPFAAAPVLAGALAATGVPYEATVVAATPELAARVRAVPGPHEVIGPSDELPRLVTGADLVVAASGTSAWELACLGAAAALVCVVDNQEVGYARAVATGAVAGLGRLSDLRTDPSTAVPVLRRLLTDPAERQRLRAAAWHLVDGAGAARVADALAGLIVAVGSPRM</sequence>
<dbReference type="EMBL" id="BOMB01000012">
    <property type="protein sequence ID" value="GID11460.1"/>
    <property type="molecule type" value="Genomic_DNA"/>
</dbReference>
<dbReference type="SUPFAM" id="SSF53756">
    <property type="entry name" value="UDP-Glycosyltransferase/glycogen phosphorylase"/>
    <property type="match status" value="1"/>
</dbReference>
<dbReference type="Gene3D" id="3.40.50.2000">
    <property type="entry name" value="Glycogen Phosphorylase B"/>
    <property type="match status" value="1"/>
</dbReference>
<dbReference type="GO" id="GO:0016787">
    <property type="term" value="F:hydrolase activity"/>
    <property type="evidence" value="ECO:0007669"/>
    <property type="project" value="UniProtKB-KW"/>
</dbReference>
<keyword evidence="1" id="KW-0378">Hydrolase</keyword>
<gene>
    <name evidence="1" type="primary">rkpO</name>
    <name evidence="1" type="ORF">Aru02nite_23490</name>
</gene>